<name>A0AAE0W1Q2_9BIVA</name>
<reference evidence="1" key="1">
    <citation type="journal article" date="2021" name="Genome Biol. Evol.">
        <title>A High-Quality Reference Genome for a Parasitic Bivalve with Doubly Uniparental Inheritance (Bivalvia: Unionida).</title>
        <authorList>
            <person name="Smith C.H."/>
        </authorList>
    </citation>
    <scope>NUCLEOTIDE SEQUENCE</scope>
    <source>
        <strain evidence="1">CHS0354</strain>
    </source>
</reference>
<dbReference type="EMBL" id="JAEAOA010002354">
    <property type="protein sequence ID" value="KAK3597899.1"/>
    <property type="molecule type" value="Genomic_DNA"/>
</dbReference>
<organism evidence="1 2">
    <name type="scientific">Potamilus streckersoni</name>
    <dbReference type="NCBI Taxonomy" id="2493646"/>
    <lineage>
        <taxon>Eukaryota</taxon>
        <taxon>Metazoa</taxon>
        <taxon>Spiralia</taxon>
        <taxon>Lophotrochozoa</taxon>
        <taxon>Mollusca</taxon>
        <taxon>Bivalvia</taxon>
        <taxon>Autobranchia</taxon>
        <taxon>Heteroconchia</taxon>
        <taxon>Palaeoheterodonta</taxon>
        <taxon>Unionida</taxon>
        <taxon>Unionoidea</taxon>
        <taxon>Unionidae</taxon>
        <taxon>Ambleminae</taxon>
        <taxon>Lampsilini</taxon>
        <taxon>Potamilus</taxon>
    </lineage>
</organism>
<evidence type="ECO:0000313" key="2">
    <source>
        <dbReference type="Proteomes" id="UP001195483"/>
    </source>
</evidence>
<dbReference type="PANTHER" id="PTHR36688">
    <property type="entry name" value="ENDO/EXONUCLEASE/PHOSPHATASE DOMAIN-CONTAINING PROTEIN"/>
    <property type="match status" value="1"/>
</dbReference>
<reference evidence="1" key="3">
    <citation type="submission" date="2023-05" db="EMBL/GenBank/DDBJ databases">
        <authorList>
            <person name="Smith C.H."/>
        </authorList>
    </citation>
    <scope>NUCLEOTIDE SEQUENCE</scope>
    <source>
        <strain evidence="1">CHS0354</strain>
        <tissue evidence="1">Mantle</tissue>
    </source>
</reference>
<evidence type="ECO:0000313" key="1">
    <source>
        <dbReference type="EMBL" id="KAK3597899.1"/>
    </source>
</evidence>
<protein>
    <submittedName>
        <fullName evidence="1">Uncharacterized protein</fullName>
    </submittedName>
</protein>
<dbReference type="AlphaFoldDB" id="A0AAE0W1Q2"/>
<gene>
    <name evidence="1" type="ORF">CHS0354_042236</name>
</gene>
<keyword evidence="2" id="KW-1185">Reference proteome</keyword>
<accession>A0AAE0W1Q2</accession>
<proteinExistence type="predicted"/>
<dbReference type="PANTHER" id="PTHR36688:SF2">
    <property type="entry name" value="ENDONUCLEASE_EXONUCLEASE_PHOSPHATASE DOMAIN-CONTAINING PROTEIN"/>
    <property type="match status" value="1"/>
</dbReference>
<sequence length="127" mass="14491">MAKGLFTMTSAGSAPLVLILSQSVKTVLDDFPHSHHRPILIHIGFKLPAIHSSSQWHWNFYRPILIHIGLKLPAIHSSSQWHWNFYKANWIMYTDILQCRIATIPFHSISIKESYNLLQGSPTVCTS</sequence>
<reference evidence="1" key="2">
    <citation type="journal article" date="2021" name="Genome Biol. Evol.">
        <title>Developing a high-quality reference genome for a parasitic bivalve with doubly uniparental inheritance (Bivalvia: Unionida).</title>
        <authorList>
            <person name="Smith C.H."/>
        </authorList>
    </citation>
    <scope>NUCLEOTIDE SEQUENCE</scope>
    <source>
        <strain evidence="1">CHS0354</strain>
        <tissue evidence="1">Mantle</tissue>
    </source>
</reference>
<dbReference type="Proteomes" id="UP001195483">
    <property type="component" value="Unassembled WGS sequence"/>
</dbReference>
<dbReference type="InterPro" id="IPR052560">
    <property type="entry name" value="RdDP_mobile_element"/>
</dbReference>
<comment type="caution">
    <text evidence="1">The sequence shown here is derived from an EMBL/GenBank/DDBJ whole genome shotgun (WGS) entry which is preliminary data.</text>
</comment>